<protein>
    <submittedName>
        <fullName evidence="2">Uncharacterized protein</fullName>
    </submittedName>
</protein>
<evidence type="ECO:0000313" key="3">
    <source>
        <dbReference type="Proteomes" id="UP001328733"/>
    </source>
</evidence>
<sequence>MNQPNLQLTPAELDRTRQILENYEPAREALTVLERNNGEFATSFDRLWTERNETLSYGDKQKSFWEVTLKVLRQEICGDEGFRSKILDYNKNPGSASLLTGAIIYLVGVSAVPIDPAIATIIVLYILKVGLNIFCEYTNPESD</sequence>
<gene>
    <name evidence="2" type="ORF">V0288_23365</name>
</gene>
<accession>A0AAW9R0P1</accession>
<evidence type="ECO:0000256" key="1">
    <source>
        <dbReference type="SAM" id="Phobius"/>
    </source>
</evidence>
<keyword evidence="3" id="KW-1185">Reference proteome</keyword>
<dbReference type="Proteomes" id="UP001328733">
    <property type="component" value="Unassembled WGS sequence"/>
</dbReference>
<comment type="caution">
    <text evidence="2">The sequence shown here is derived from an EMBL/GenBank/DDBJ whole genome shotgun (WGS) entry which is preliminary data.</text>
</comment>
<feature type="transmembrane region" description="Helical" evidence="1">
    <location>
        <begin position="102"/>
        <end position="127"/>
    </location>
</feature>
<keyword evidence="1" id="KW-1133">Transmembrane helix</keyword>
<proteinExistence type="predicted"/>
<organism evidence="2 3">
    <name type="scientific">Pannus brasiliensis CCIBt3594</name>
    <dbReference type="NCBI Taxonomy" id="1427578"/>
    <lineage>
        <taxon>Bacteria</taxon>
        <taxon>Bacillati</taxon>
        <taxon>Cyanobacteriota</taxon>
        <taxon>Cyanophyceae</taxon>
        <taxon>Oscillatoriophycideae</taxon>
        <taxon>Chroococcales</taxon>
        <taxon>Microcystaceae</taxon>
        <taxon>Pannus</taxon>
    </lineage>
</organism>
<dbReference type="EMBL" id="JBAFSM010000074">
    <property type="protein sequence ID" value="MEG3440088.1"/>
    <property type="molecule type" value="Genomic_DNA"/>
</dbReference>
<keyword evidence="1" id="KW-0812">Transmembrane</keyword>
<reference evidence="2 3" key="1">
    <citation type="submission" date="2024-01" db="EMBL/GenBank/DDBJ databases">
        <title>Genomic insights into the taxonomy and metabolism of the cyanobacterium Pannus brasiliensis CCIBt3594.</title>
        <authorList>
            <person name="Machado M."/>
            <person name="Botero N.B."/>
            <person name="Andreote A.P.D."/>
            <person name="Feitosa A.M.T."/>
            <person name="Popin R."/>
            <person name="Sivonen K."/>
            <person name="Fiore M.F."/>
        </authorList>
    </citation>
    <scope>NUCLEOTIDE SEQUENCE [LARGE SCALE GENOMIC DNA]</scope>
    <source>
        <strain evidence="2 3">CCIBt3594</strain>
    </source>
</reference>
<name>A0AAW9R0P1_9CHRO</name>
<evidence type="ECO:0000313" key="2">
    <source>
        <dbReference type="EMBL" id="MEG3440088.1"/>
    </source>
</evidence>
<dbReference type="RefSeq" id="WP_332867558.1">
    <property type="nucleotide sequence ID" value="NZ_JBAFSM010000074.1"/>
</dbReference>
<keyword evidence="1" id="KW-0472">Membrane</keyword>
<dbReference type="AlphaFoldDB" id="A0AAW9R0P1"/>